<evidence type="ECO:0000313" key="1">
    <source>
        <dbReference type="EMBL" id="SFB86611.1"/>
    </source>
</evidence>
<gene>
    <name evidence="1" type="ORF">SAMN04488102_101177</name>
</gene>
<dbReference type="AlphaFoldDB" id="A0A1I1EHS3"/>
<organism evidence="1 2">
    <name type="scientific">Alkalibacterium subtropicum</name>
    <dbReference type="NCBI Taxonomy" id="753702"/>
    <lineage>
        <taxon>Bacteria</taxon>
        <taxon>Bacillati</taxon>
        <taxon>Bacillota</taxon>
        <taxon>Bacilli</taxon>
        <taxon>Lactobacillales</taxon>
        <taxon>Carnobacteriaceae</taxon>
        <taxon>Alkalibacterium</taxon>
    </lineage>
</organism>
<dbReference type="InterPro" id="IPR036270">
    <property type="entry name" value="UPF0358_sf"/>
</dbReference>
<sequence length="90" mass="10170">MLMDQLQIALAKDVLNEDAKKIASLIENQQHLCVSCPAFEEVIDTQMFGFSKKVEFAIAMGMMDEEEGHLMLSSLEKHLNDLYTDAFNSN</sequence>
<dbReference type="InterPro" id="IPR009983">
    <property type="entry name" value="UPF0358"/>
</dbReference>
<proteinExistence type="predicted"/>
<reference evidence="2" key="1">
    <citation type="submission" date="2016-10" db="EMBL/GenBank/DDBJ databases">
        <authorList>
            <person name="Varghese N."/>
            <person name="Submissions S."/>
        </authorList>
    </citation>
    <scope>NUCLEOTIDE SEQUENCE [LARGE SCALE GENOMIC DNA]</scope>
    <source>
        <strain evidence="2">DSM 23664</strain>
    </source>
</reference>
<name>A0A1I1EHS3_9LACT</name>
<accession>A0A1I1EHS3</accession>
<dbReference type="STRING" id="753702.SAMN04488102_101177"/>
<keyword evidence="2" id="KW-1185">Reference proteome</keyword>
<dbReference type="Pfam" id="PF07408">
    <property type="entry name" value="DUF1507"/>
    <property type="match status" value="1"/>
</dbReference>
<evidence type="ECO:0000313" key="2">
    <source>
        <dbReference type="Proteomes" id="UP000199612"/>
    </source>
</evidence>
<protein>
    <submittedName>
        <fullName evidence="1">Uncharacterized protein YlaN, UPF0358 family</fullName>
    </submittedName>
</protein>
<dbReference type="Gene3D" id="1.10.287.750">
    <property type="entry name" value="SO2669-like"/>
    <property type="match status" value="1"/>
</dbReference>
<dbReference type="Proteomes" id="UP000199612">
    <property type="component" value="Unassembled WGS sequence"/>
</dbReference>
<dbReference type="EMBL" id="FOLT01000001">
    <property type="protein sequence ID" value="SFB86611.1"/>
    <property type="molecule type" value="Genomic_DNA"/>
</dbReference>
<dbReference type="SUPFAM" id="SSF140404">
    <property type="entry name" value="EF2458-like"/>
    <property type="match status" value="1"/>
</dbReference>